<dbReference type="GO" id="GO:0004802">
    <property type="term" value="F:transketolase activity"/>
    <property type="evidence" value="ECO:0007669"/>
    <property type="project" value="UniProtKB-EC"/>
</dbReference>
<dbReference type="PANTHER" id="PTHR43522:SF2">
    <property type="entry name" value="TRANSKETOLASE 1-RELATED"/>
    <property type="match status" value="1"/>
</dbReference>
<dbReference type="InterPro" id="IPR055152">
    <property type="entry name" value="Transketolase-like_C_2"/>
</dbReference>
<organism evidence="13 14">
    <name type="scientific">Candidatus Neptunichlamydia vexilliferae</name>
    <dbReference type="NCBI Taxonomy" id="1651774"/>
    <lineage>
        <taxon>Bacteria</taxon>
        <taxon>Pseudomonadati</taxon>
        <taxon>Chlamydiota</taxon>
        <taxon>Chlamydiia</taxon>
        <taxon>Parachlamydiales</taxon>
        <taxon>Simkaniaceae</taxon>
        <taxon>Candidatus Neptunichlamydia</taxon>
    </lineage>
</organism>
<evidence type="ECO:0000313" key="14">
    <source>
        <dbReference type="Proteomes" id="UP001194714"/>
    </source>
</evidence>
<evidence type="ECO:0000256" key="9">
    <source>
        <dbReference type="ARBA" id="ARBA00023052"/>
    </source>
</evidence>
<dbReference type="InterPro" id="IPR033247">
    <property type="entry name" value="Transketolase_fam"/>
</dbReference>
<dbReference type="PROSITE" id="PS00802">
    <property type="entry name" value="TRANSKETOLASE_2"/>
    <property type="match status" value="1"/>
</dbReference>
<comment type="catalytic activity">
    <reaction evidence="10">
        <text>D-sedoheptulose 7-phosphate + D-glyceraldehyde 3-phosphate = aldehydo-D-ribose 5-phosphate + D-xylulose 5-phosphate</text>
        <dbReference type="Rhea" id="RHEA:10508"/>
        <dbReference type="ChEBI" id="CHEBI:57483"/>
        <dbReference type="ChEBI" id="CHEBI:57737"/>
        <dbReference type="ChEBI" id="CHEBI:58273"/>
        <dbReference type="ChEBI" id="CHEBI:59776"/>
        <dbReference type="EC" id="2.2.1.1"/>
    </reaction>
</comment>
<comment type="cofactor">
    <cofactor evidence="1">
        <name>Mg(2+)</name>
        <dbReference type="ChEBI" id="CHEBI:18420"/>
    </cofactor>
</comment>
<dbReference type="EC" id="2.2.1.1" evidence="5 11"/>
<keyword evidence="14" id="KW-1185">Reference proteome</keyword>
<comment type="subunit">
    <text evidence="4">Homodimer.</text>
</comment>
<accession>A0ABS0AXU9</accession>
<dbReference type="Pfam" id="PF02779">
    <property type="entry name" value="Transket_pyr"/>
    <property type="match status" value="1"/>
</dbReference>
<dbReference type="CDD" id="cd07033">
    <property type="entry name" value="TPP_PYR_DXS_TK_like"/>
    <property type="match status" value="1"/>
</dbReference>
<dbReference type="SMART" id="SM00861">
    <property type="entry name" value="Transket_pyr"/>
    <property type="match status" value="1"/>
</dbReference>
<dbReference type="InterPro" id="IPR005474">
    <property type="entry name" value="Transketolase_N"/>
</dbReference>
<dbReference type="Proteomes" id="UP001194714">
    <property type="component" value="Unassembled WGS sequence"/>
</dbReference>
<dbReference type="NCBIfam" id="TIGR00232">
    <property type="entry name" value="tktlase_bact"/>
    <property type="match status" value="1"/>
</dbReference>
<comment type="similarity">
    <text evidence="3">Belongs to the transketolase family.</text>
</comment>
<keyword evidence="8" id="KW-0460">Magnesium</keyword>
<evidence type="ECO:0000256" key="2">
    <source>
        <dbReference type="ARBA" id="ARBA00001964"/>
    </source>
</evidence>
<gene>
    <name evidence="13" type="ORF">NEPTK9_000458</name>
</gene>
<name>A0ABS0AXU9_9BACT</name>
<keyword evidence="6 13" id="KW-0808">Transferase</keyword>
<evidence type="ECO:0000256" key="4">
    <source>
        <dbReference type="ARBA" id="ARBA00011738"/>
    </source>
</evidence>
<dbReference type="SUPFAM" id="SSF52922">
    <property type="entry name" value="TK C-terminal domain-like"/>
    <property type="match status" value="1"/>
</dbReference>
<dbReference type="Gene3D" id="3.40.50.920">
    <property type="match status" value="1"/>
</dbReference>
<comment type="cofactor">
    <cofactor evidence="2">
        <name>thiamine diphosphate</name>
        <dbReference type="ChEBI" id="CHEBI:58937"/>
    </cofactor>
</comment>
<proteinExistence type="inferred from homology"/>
<dbReference type="Pfam" id="PF00456">
    <property type="entry name" value="Transketolase_N"/>
    <property type="match status" value="1"/>
</dbReference>
<dbReference type="CDD" id="cd02012">
    <property type="entry name" value="TPP_TK"/>
    <property type="match status" value="1"/>
</dbReference>
<feature type="domain" description="Transketolase-like pyrimidine-binding" evidence="12">
    <location>
        <begin position="361"/>
        <end position="531"/>
    </location>
</feature>
<keyword evidence="7" id="KW-0479">Metal-binding</keyword>
<dbReference type="SUPFAM" id="SSF52518">
    <property type="entry name" value="Thiamin diphosphate-binding fold (THDP-binding)"/>
    <property type="match status" value="2"/>
</dbReference>
<keyword evidence="9" id="KW-0786">Thiamine pyrophosphate</keyword>
<dbReference type="InterPro" id="IPR020826">
    <property type="entry name" value="Transketolase_BS"/>
</dbReference>
<dbReference type="EMBL" id="JAAEJV010000007">
    <property type="protein sequence ID" value="MBF5058958.1"/>
    <property type="molecule type" value="Genomic_DNA"/>
</dbReference>
<evidence type="ECO:0000256" key="5">
    <source>
        <dbReference type="ARBA" id="ARBA00013152"/>
    </source>
</evidence>
<dbReference type="Pfam" id="PF22613">
    <property type="entry name" value="Transketolase_C_1"/>
    <property type="match status" value="1"/>
</dbReference>
<evidence type="ECO:0000256" key="10">
    <source>
        <dbReference type="ARBA" id="ARBA00049473"/>
    </source>
</evidence>
<dbReference type="InterPro" id="IPR005478">
    <property type="entry name" value="Transketolase_bac-like"/>
</dbReference>
<evidence type="ECO:0000256" key="7">
    <source>
        <dbReference type="ARBA" id="ARBA00022723"/>
    </source>
</evidence>
<reference evidence="13 14" key="1">
    <citation type="submission" date="2020-01" db="EMBL/GenBank/DDBJ databases">
        <title>Draft genome sequence of Cand. Neptunochlamydia vexilliferae K9.</title>
        <authorList>
            <person name="Schulz F."/>
            <person name="Koestlbacher S."/>
            <person name="Wascher F."/>
            <person name="Pizzetti I."/>
            <person name="Horn M."/>
        </authorList>
    </citation>
    <scope>NUCLEOTIDE SEQUENCE [LARGE SCALE GENOMIC DNA]</scope>
    <source>
        <strain evidence="13 14">K9</strain>
    </source>
</reference>
<sequence>MQGILPMESELKEILEKTANTIRQLSFEAVQKANSGHPGLPMGCAELGAYLYGHLLRYNPNNPDWINRDRMVLSAGHGSMWLYSCLHLAGFDLSLEDIKNFRQLHSKTPGHPEYHETPGVEATTGPLGQGVGNAIGQALGLKILEQKFNEEEHQILDAKVVCLAGDGCLMEGVSNEVSSLAGHLCLDNFVLIHDANKITLDGTLDQSSSEDVAARYRAYGFETLKMDGNDLDSIDQVMSHIRENQTRPVYIACHTVIGKGSPNKAGTSKAHGSPLGPDEVKVTKEALGLPEEEFYIPESVKAFFKERQEKQVTLEEEWKKHFKTWQGGHPDLAKEFELMQERTIPTNLEETLNKIEFPNPISGRKASQEVLQVLGSELPFLYGGSADLSGSDCTMMKSYPLIAQNDFKGRNIKYGIREFGMATVASGLFQTHMILPYVGTFFTFSDYLRNALRLACLSGYHVIYQFTHDSVFLGEDGPTHQPVEHLAALRAMPNLHVIRPCDANEVKGAWLAALNYPYPTALVLTRQNLPTLNETARPFNEGVGRGGYILKKESGKCDYCLFATGSEVSLAMDVAAALEKQGKRVRVVSLPCWELFSLQEESYKESVVGGDLGQRVSIEAGVSFGWSRFIGEKGIAIAIDEFGLSAPMSDIANELGFTVDAILNRLLSA</sequence>
<evidence type="ECO:0000256" key="11">
    <source>
        <dbReference type="NCBIfam" id="TIGR00232"/>
    </source>
</evidence>
<evidence type="ECO:0000256" key="3">
    <source>
        <dbReference type="ARBA" id="ARBA00007131"/>
    </source>
</evidence>
<dbReference type="PANTHER" id="PTHR43522">
    <property type="entry name" value="TRANSKETOLASE"/>
    <property type="match status" value="1"/>
</dbReference>
<evidence type="ECO:0000256" key="6">
    <source>
        <dbReference type="ARBA" id="ARBA00022679"/>
    </source>
</evidence>
<protein>
    <recommendedName>
        <fullName evidence="5 11">Transketolase</fullName>
        <ecNumber evidence="5 11">2.2.1.1</ecNumber>
    </recommendedName>
</protein>
<evidence type="ECO:0000256" key="1">
    <source>
        <dbReference type="ARBA" id="ARBA00001946"/>
    </source>
</evidence>
<evidence type="ECO:0000259" key="12">
    <source>
        <dbReference type="SMART" id="SM00861"/>
    </source>
</evidence>
<dbReference type="InterPro" id="IPR005475">
    <property type="entry name" value="Transketolase-like_Pyr-bd"/>
</dbReference>
<evidence type="ECO:0000313" key="13">
    <source>
        <dbReference type="EMBL" id="MBF5058958.1"/>
    </source>
</evidence>
<dbReference type="InterPro" id="IPR029061">
    <property type="entry name" value="THDP-binding"/>
</dbReference>
<evidence type="ECO:0000256" key="8">
    <source>
        <dbReference type="ARBA" id="ARBA00022842"/>
    </source>
</evidence>
<comment type="caution">
    <text evidence="13">The sequence shown here is derived from an EMBL/GenBank/DDBJ whole genome shotgun (WGS) entry which is preliminary data.</text>
</comment>
<dbReference type="InterPro" id="IPR009014">
    <property type="entry name" value="Transketo_C/PFOR_II"/>
</dbReference>
<dbReference type="Gene3D" id="3.40.50.970">
    <property type="match status" value="2"/>
</dbReference>